<dbReference type="RefSeq" id="WP_275115603.1">
    <property type="nucleotide sequence ID" value="NZ_CP118942.1"/>
</dbReference>
<sequence>MATIYPVWRGSLTYHDGALSHDGAALYRGTMQGQDDPAPEAISAITVGLTTIGIGGGNTGEIKLTQRANVSGFTQWASGSGKLTCKTNPVAIADAAMGDVSTISRASVTTMGDLLAMGALDMSTQISVAGLDTGEMGEHALAINTRQVGISQGAAPAPTIQQRLAPSGVYQQELGSHKASVRPVVGDLVAGEQGDIQLAARLQQAATPFTGAVGTPIAKYAKILYPLAPAEPVPGTPALTIRLTHDGLTPPAIEPFSTTTTVTVRGLDAAGFGANKVHRMPLATPATRDLLPPSASWLEHLTAAAMAYNLTPEIITSTRFADTCPAPLLPWLAWARSVDWWELAESEDQQRALIKASFRLHQRKGTPWAIKEALKVLGFGDSTIIERATGRRYDGTLSYNGNEPHGDPTRWAVYRVILTRPVTTEQANRIKRLLAEMAPARCHLSALDYTRAPVTYNGAATYNSNYNHGAS</sequence>
<dbReference type="AlphaFoldDB" id="A0AAX3P1F9"/>
<accession>A0AAX3P1F9</accession>
<reference evidence="1" key="1">
    <citation type="submission" date="2023-02" db="EMBL/GenBank/DDBJ databases">
        <title>The sequence of Aeromonas hydrophila K533.</title>
        <authorList>
            <person name="Luo X."/>
        </authorList>
    </citation>
    <scope>NUCLEOTIDE SEQUENCE</scope>
    <source>
        <strain evidence="1">K533</strain>
    </source>
</reference>
<organism evidence="1 2">
    <name type="scientific">Aeromonas hydrophila</name>
    <dbReference type="NCBI Taxonomy" id="644"/>
    <lineage>
        <taxon>Bacteria</taxon>
        <taxon>Pseudomonadati</taxon>
        <taxon>Pseudomonadota</taxon>
        <taxon>Gammaproteobacteria</taxon>
        <taxon>Aeromonadales</taxon>
        <taxon>Aeromonadaceae</taxon>
        <taxon>Aeromonas</taxon>
    </lineage>
</organism>
<proteinExistence type="predicted"/>
<dbReference type="EMBL" id="CP118942">
    <property type="protein sequence ID" value="WEE25247.1"/>
    <property type="molecule type" value="Genomic_DNA"/>
</dbReference>
<dbReference type="Proteomes" id="UP001214666">
    <property type="component" value="Chromosome"/>
</dbReference>
<protein>
    <submittedName>
        <fullName evidence="1">Phage tail protein I</fullName>
    </submittedName>
</protein>
<evidence type="ECO:0000313" key="1">
    <source>
        <dbReference type="EMBL" id="WEE25247.1"/>
    </source>
</evidence>
<gene>
    <name evidence="1" type="ORF">PY771_16505</name>
</gene>
<dbReference type="Pfam" id="PF09684">
    <property type="entry name" value="Tail_P2_I"/>
    <property type="match status" value="1"/>
</dbReference>
<dbReference type="NCBIfam" id="TIGR01634">
    <property type="entry name" value="tail_P2_I"/>
    <property type="match status" value="1"/>
</dbReference>
<dbReference type="InterPro" id="IPR006521">
    <property type="entry name" value="Tail_protein_I"/>
</dbReference>
<evidence type="ECO:0000313" key="2">
    <source>
        <dbReference type="Proteomes" id="UP001214666"/>
    </source>
</evidence>
<name>A0AAX3P1F9_AERHY</name>